<dbReference type="Proteomes" id="UP000638188">
    <property type="component" value="Unassembled WGS sequence"/>
</dbReference>
<evidence type="ECO:0000313" key="1">
    <source>
        <dbReference type="EMBL" id="GGD10406.1"/>
    </source>
</evidence>
<dbReference type="EMBL" id="BMFF01000008">
    <property type="protein sequence ID" value="GGD10406.1"/>
    <property type="molecule type" value="Genomic_DNA"/>
</dbReference>
<reference evidence="2" key="1">
    <citation type="journal article" date="2019" name="Int. J. Syst. Evol. Microbiol.">
        <title>The Global Catalogue of Microorganisms (GCM) 10K type strain sequencing project: providing services to taxonomists for standard genome sequencing and annotation.</title>
        <authorList>
            <consortium name="The Broad Institute Genomics Platform"/>
            <consortium name="The Broad Institute Genome Sequencing Center for Infectious Disease"/>
            <person name="Wu L."/>
            <person name="Ma J."/>
        </authorList>
    </citation>
    <scope>NUCLEOTIDE SEQUENCE [LARGE SCALE GENOMIC DNA]</scope>
    <source>
        <strain evidence="2">CGMCC 1.12482</strain>
    </source>
</reference>
<evidence type="ECO:0000313" key="2">
    <source>
        <dbReference type="Proteomes" id="UP000638188"/>
    </source>
</evidence>
<comment type="caution">
    <text evidence="1">The sequence shown here is derived from an EMBL/GenBank/DDBJ whole genome shotgun (WGS) entry which is preliminary data.</text>
</comment>
<gene>
    <name evidence="1" type="ORF">GCM10007418_31760</name>
</gene>
<sequence length="68" mass="7502">MLGVVQAEPRLAEKSVLVEFMEKNVAFCGKGANIRQASLVCDWADEQYLLMKCHVRGFPIGMQGVNCA</sequence>
<protein>
    <submittedName>
        <fullName evidence="1">Uncharacterized protein</fullName>
    </submittedName>
</protein>
<keyword evidence="2" id="KW-1185">Reference proteome</keyword>
<name>A0ABQ1Q1T3_9GAMM</name>
<organism evidence="1 2">
    <name type="scientific">Halopseudomonas salina</name>
    <dbReference type="NCBI Taxonomy" id="1323744"/>
    <lineage>
        <taxon>Bacteria</taxon>
        <taxon>Pseudomonadati</taxon>
        <taxon>Pseudomonadota</taxon>
        <taxon>Gammaproteobacteria</taxon>
        <taxon>Pseudomonadales</taxon>
        <taxon>Pseudomonadaceae</taxon>
        <taxon>Halopseudomonas</taxon>
    </lineage>
</organism>
<proteinExistence type="predicted"/>
<accession>A0ABQ1Q1T3</accession>